<feature type="compositionally biased region" description="Low complexity" evidence="1">
    <location>
        <begin position="143"/>
        <end position="159"/>
    </location>
</feature>
<accession>A0AAV9JJ43</accession>
<reference evidence="2 3" key="1">
    <citation type="submission" date="2021-11" db="EMBL/GenBank/DDBJ databases">
        <title>Black yeast isolated from Biological Soil Crust.</title>
        <authorList>
            <person name="Kurbessoian T."/>
        </authorList>
    </citation>
    <scope>NUCLEOTIDE SEQUENCE [LARGE SCALE GENOMIC DNA]</scope>
    <source>
        <strain evidence="2 3">CCFEE 5522</strain>
    </source>
</reference>
<evidence type="ECO:0000313" key="2">
    <source>
        <dbReference type="EMBL" id="KAK4545172.1"/>
    </source>
</evidence>
<sequence length="275" mass="29606">MGAVPDLGPEHLATRWNPNGVEPAFENPSFDHRLSRRSSHVPAFSNSPRAVSPEHRRAYSPVSTYRNGAMSPVSTMRNGARSPVSTIRNEGILRTESPLRSEIMHPEGLVSPISARGPSPSRGVGNIALNGNAFAQQQQQAQQAAQQHQAALAALQGQAPNPSAPEPQVSKSMAGSMKDRKRLSLQTQLPPPPPVPEEEEMEEVISMSPAVRQPVAMFRQSRSSLMLSAMPGASSSQVNLSGMNLTSDPHKPYFGQSINSHDLIATGIENAFSRL</sequence>
<name>A0AAV9JJ43_9PEZI</name>
<dbReference type="Proteomes" id="UP001324427">
    <property type="component" value="Unassembled WGS sequence"/>
</dbReference>
<protein>
    <submittedName>
        <fullName evidence="2">Uncharacterized protein</fullName>
    </submittedName>
</protein>
<keyword evidence="3" id="KW-1185">Reference proteome</keyword>
<feature type="region of interest" description="Disordered" evidence="1">
    <location>
        <begin position="1"/>
        <end position="21"/>
    </location>
</feature>
<dbReference type="AlphaFoldDB" id="A0AAV9JJ43"/>
<proteinExistence type="predicted"/>
<organism evidence="2 3">
    <name type="scientific">Oleoguttula mirabilis</name>
    <dbReference type="NCBI Taxonomy" id="1507867"/>
    <lineage>
        <taxon>Eukaryota</taxon>
        <taxon>Fungi</taxon>
        <taxon>Dikarya</taxon>
        <taxon>Ascomycota</taxon>
        <taxon>Pezizomycotina</taxon>
        <taxon>Dothideomycetes</taxon>
        <taxon>Dothideomycetidae</taxon>
        <taxon>Mycosphaerellales</taxon>
        <taxon>Teratosphaeriaceae</taxon>
        <taxon>Oleoguttula</taxon>
    </lineage>
</organism>
<feature type="region of interest" description="Disordered" evidence="1">
    <location>
        <begin position="34"/>
        <end position="59"/>
    </location>
</feature>
<evidence type="ECO:0000313" key="3">
    <source>
        <dbReference type="Proteomes" id="UP001324427"/>
    </source>
</evidence>
<gene>
    <name evidence="2" type="ORF">LTR36_003723</name>
</gene>
<comment type="caution">
    <text evidence="2">The sequence shown here is derived from an EMBL/GenBank/DDBJ whole genome shotgun (WGS) entry which is preliminary data.</text>
</comment>
<dbReference type="EMBL" id="JAVFHQ010000021">
    <property type="protein sequence ID" value="KAK4545172.1"/>
    <property type="molecule type" value="Genomic_DNA"/>
</dbReference>
<feature type="region of interest" description="Disordered" evidence="1">
    <location>
        <begin position="143"/>
        <end position="202"/>
    </location>
</feature>
<feature type="region of interest" description="Disordered" evidence="1">
    <location>
        <begin position="64"/>
        <end position="83"/>
    </location>
</feature>
<evidence type="ECO:0000256" key="1">
    <source>
        <dbReference type="SAM" id="MobiDB-lite"/>
    </source>
</evidence>